<gene>
    <name evidence="3" type="ORF">SAMN05660293_03503</name>
</gene>
<dbReference type="InterPro" id="IPR052710">
    <property type="entry name" value="CAAX_protease"/>
</dbReference>
<keyword evidence="1" id="KW-0472">Membrane</keyword>
<feature type="transmembrane region" description="Helical" evidence="1">
    <location>
        <begin position="115"/>
        <end position="134"/>
    </location>
</feature>
<evidence type="ECO:0000256" key="1">
    <source>
        <dbReference type="SAM" id="Phobius"/>
    </source>
</evidence>
<dbReference type="EMBL" id="FUZA01000004">
    <property type="protein sequence ID" value="SKC00330.1"/>
    <property type="molecule type" value="Genomic_DNA"/>
</dbReference>
<evidence type="ECO:0000313" key="4">
    <source>
        <dbReference type="Proteomes" id="UP000190897"/>
    </source>
</evidence>
<dbReference type="PANTHER" id="PTHR36435">
    <property type="entry name" value="SLR1288 PROTEIN"/>
    <property type="match status" value="1"/>
</dbReference>
<reference evidence="4" key="1">
    <citation type="submission" date="2017-02" db="EMBL/GenBank/DDBJ databases">
        <authorList>
            <person name="Varghese N."/>
            <person name="Submissions S."/>
        </authorList>
    </citation>
    <scope>NUCLEOTIDE SEQUENCE [LARGE SCALE GENOMIC DNA]</scope>
    <source>
        <strain evidence="4">DSM 22270</strain>
    </source>
</reference>
<dbReference type="OrthoDB" id="1523022at2"/>
<feature type="transmembrane region" description="Helical" evidence="1">
    <location>
        <begin position="211"/>
        <end position="229"/>
    </location>
</feature>
<feature type="domain" description="CAAX prenyl protease 2/Lysostaphin resistance protein A-like" evidence="2">
    <location>
        <begin position="175"/>
        <end position="263"/>
    </location>
</feature>
<evidence type="ECO:0000259" key="2">
    <source>
        <dbReference type="Pfam" id="PF02517"/>
    </source>
</evidence>
<keyword evidence="1" id="KW-0812">Transmembrane</keyword>
<dbReference type="Proteomes" id="UP000190897">
    <property type="component" value="Unassembled WGS sequence"/>
</dbReference>
<dbReference type="GO" id="GO:0004175">
    <property type="term" value="F:endopeptidase activity"/>
    <property type="evidence" value="ECO:0007669"/>
    <property type="project" value="UniProtKB-ARBA"/>
</dbReference>
<name>A0A1T5FW30_9BACT</name>
<feature type="transmembrane region" description="Helical" evidence="1">
    <location>
        <begin position="20"/>
        <end position="46"/>
    </location>
</feature>
<dbReference type="STRING" id="651661.SAMN05660293_03503"/>
<protein>
    <recommendedName>
        <fullName evidence="2">CAAX prenyl protease 2/Lysostaphin resistance protein A-like domain-containing protein</fullName>
    </recommendedName>
</protein>
<feature type="transmembrane region" description="Helical" evidence="1">
    <location>
        <begin position="235"/>
        <end position="257"/>
    </location>
</feature>
<sequence>MQNSNPIQLVSRVPGIGGSLLVLIGFVLIGMAVGNILAVMVLALYLQVDTNSITTVLNQLLSDPGDVRNGWYALMMLQGTVHFFSYLLPSLIFWIYIDRKTISEFDFRPKPAFRIWLLAFLLVLAFIPVNSKFIEWNAAMKLPDALSGVELWMKEKENQLSVMTAFMTEYTQFGQLLIALFVVVLLPALGEEVLFRGVIQTKLIKLWGNPHVGIWVAAAIFSAIHFQFYGFLPRMMLGAVFGYLYYWTGNIWVAILAHFVNNGFVLVMMYLNNIGVVNINIEETKSMPLMLILSSLLVSAGILFSIRKTSAMQHEAVVIDKEF</sequence>
<feature type="transmembrane region" description="Helical" evidence="1">
    <location>
        <begin position="71"/>
        <end position="95"/>
    </location>
</feature>
<organism evidence="3 4">
    <name type="scientific">Dyadobacter psychrophilus</name>
    <dbReference type="NCBI Taxonomy" id="651661"/>
    <lineage>
        <taxon>Bacteria</taxon>
        <taxon>Pseudomonadati</taxon>
        <taxon>Bacteroidota</taxon>
        <taxon>Cytophagia</taxon>
        <taxon>Cytophagales</taxon>
        <taxon>Spirosomataceae</taxon>
        <taxon>Dyadobacter</taxon>
    </lineage>
</organism>
<evidence type="ECO:0000313" key="3">
    <source>
        <dbReference type="EMBL" id="SKC00330.1"/>
    </source>
</evidence>
<proteinExistence type="predicted"/>
<dbReference type="RefSeq" id="WP_082216006.1">
    <property type="nucleotide sequence ID" value="NZ_FUZA01000004.1"/>
</dbReference>
<dbReference type="AlphaFoldDB" id="A0A1T5FW30"/>
<keyword evidence="4" id="KW-1185">Reference proteome</keyword>
<dbReference type="InterPro" id="IPR003675">
    <property type="entry name" value="Rce1/LyrA-like_dom"/>
</dbReference>
<dbReference type="Pfam" id="PF02517">
    <property type="entry name" value="Rce1-like"/>
    <property type="match status" value="1"/>
</dbReference>
<dbReference type="PANTHER" id="PTHR36435:SF1">
    <property type="entry name" value="CAAX AMINO TERMINAL PROTEASE FAMILY PROTEIN"/>
    <property type="match status" value="1"/>
</dbReference>
<feature type="transmembrane region" description="Helical" evidence="1">
    <location>
        <begin position="287"/>
        <end position="306"/>
    </location>
</feature>
<feature type="transmembrane region" description="Helical" evidence="1">
    <location>
        <begin position="170"/>
        <end position="190"/>
    </location>
</feature>
<accession>A0A1T5FW30</accession>
<dbReference type="GO" id="GO:0080120">
    <property type="term" value="P:CAAX-box protein maturation"/>
    <property type="evidence" value="ECO:0007669"/>
    <property type="project" value="UniProtKB-ARBA"/>
</dbReference>
<keyword evidence="1" id="KW-1133">Transmembrane helix</keyword>